<dbReference type="Proteomes" id="UP000076925">
    <property type="component" value="Unassembled WGS sequence"/>
</dbReference>
<dbReference type="STRING" id="128403.WA1_37770"/>
<feature type="coiled-coil region" evidence="1">
    <location>
        <begin position="59"/>
        <end position="104"/>
    </location>
</feature>
<dbReference type="AlphaFoldDB" id="A0A139X0E5"/>
<evidence type="ECO:0000313" key="2">
    <source>
        <dbReference type="EMBL" id="KYC38103.1"/>
    </source>
</evidence>
<sequence length="124" mass="14732">MIQCPVCHTKYIEEVEISCSTCGWDLTPYPLTFSGQLPEEFLEKEQAKLAWARQIWAQSQQQIQQLQKENSQLQFLLERAQSQIEKYKKQLERMLHDFQLLETNLPKLLSPLLLPLKKRWDIDT</sequence>
<keyword evidence="3" id="KW-1185">Reference proteome</keyword>
<gene>
    <name evidence="2" type="ORF">WA1_37770</name>
</gene>
<evidence type="ECO:0000256" key="1">
    <source>
        <dbReference type="SAM" id="Coils"/>
    </source>
</evidence>
<accession>A0A139X0E5</accession>
<dbReference type="RefSeq" id="WP_017749831.1">
    <property type="nucleotide sequence ID" value="NZ_KQ976354.1"/>
</dbReference>
<keyword evidence="1" id="KW-0175">Coiled coil</keyword>
<name>A0A139X0E5_9CYAN</name>
<dbReference type="EMBL" id="ANNX02000042">
    <property type="protein sequence ID" value="KYC38103.1"/>
    <property type="molecule type" value="Genomic_DNA"/>
</dbReference>
<evidence type="ECO:0000313" key="3">
    <source>
        <dbReference type="Proteomes" id="UP000076925"/>
    </source>
</evidence>
<dbReference type="OrthoDB" id="580965at2"/>
<reference evidence="2 3" key="1">
    <citation type="journal article" date="2013" name="Genome Biol. Evol.">
        <title>Genomes of Stigonematalean cyanobacteria (subsection V) and the evolution of oxygenic photosynthesis from prokaryotes to plastids.</title>
        <authorList>
            <person name="Dagan T."/>
            <person name="Roettger M."/>
            <person name="Stucken K."/>
            <person name="Landan G."/>
            <person name="Koch R."/>
            <person name="Major P."/>
            <person name="Gould S.B."/>
            <person name="Goremykin V.V."/>
            <person name="Rippka R."/>
            <person name="Tandeau de Marsac N."/>
            <person name="Gugger M."/>
            <person name="Lockhart P.J."/>
            <person name="Allen J.F."/>
            <person name="Brune I."/>
            <person name="Maus I."/>
            <person name="Puhler A."/>
            <person name="Martin W.F."/>
        </authorList>
    </citation>
    <scope>NUCLEOTIDE SEQUENCE [LARGE SCALE GENOMIC DNA]</scope>
    <source>
        <strain evidence="2 3">PCC 7110</strain>
    </source>
</reference>
<proteinExistence type="predicted"/>
<protein>
    <submittedName>
        <fullName evidence="2">Uncharacterized protein</fullName>
    </submittedName>
</protein>
<comment type="caution">
    <text evidence="2">The sequence shown here is derived from an EMBL/GenBank/DDBJ whole genome shotgun (WGS) entry which is preliminary data.</text>
</comment>
<organism evidence="2 3">
    <name type="scientific">Scytonema hofmannii PCC 7110</name>
    <dbReference type="NCBI Taxonomy" id="128403"/>
    <lineage>
        <taxon>Bacteria</taxon>
        <taxon>Bacillati</taxon>
        <taxon>Cyanobacteriota</taxon>
        <taxon>Cyanophyceae</taxon>
        <taxon>Nostocales</taxon>
        <taxon>Scytonemataceae</taxon>
        <taxon>Scytonema</taxon>
    </lineage>
</organism>